<evidence type="ECO:0000256" key="2">
    <source>
        <dbReference type="ARBA" id="ARBA00004651"/>
    </source>
</evidence>
<keyword evidence="5" id="KW-0645">Protease</keyword>
<dbReference type="GO" id="GO:0008237">
    <property type="term" value="F:metallopeptidase activity"/>
    <property type="evidence" value="ECO:0007669"/>
    <property type="project" value="UniProtKB-KW"/>
</dbReference>
<keyword evidence="8" id="KW-0378">Hydrolase</keyword>
<dbReference type="AlphaFoldDB" id="A0A1G1YJK5"/>
<evidence type="ECO:0000256" key="9">
    <source>
        <dbReference type="ARBA" id="ARBA00022833"/>
    </source>
</evidence>
<feature type="transmembrane region" description="Helical" evidence="13">
    <location>
        <begin position="177"/>
        <end position="195"/>
    </location>
</feature>
<evidence type="ECO:0000256" key="8">
    <source>
        <dbReference type="ARBA" id="ARBA00022801"/>
    </source>
</evidence>
<evidence type="ECO:0000256" key="4">
    <source>
        <dbReference type="ARBA" id="ARBA00022475"/>
    </source>
</evidence>
<dbReference type="EMBL" id="MHIL01000003">
    <property type="protein sequence ID" value="OGY52461.1"/>
    <property type="molecule type" value="Genomic_DNA"/>
</dbReference>
<dbReference type="CDD" id="cd06158">
    <property type="entry name" value="S2P-M50_like_1"/>
    <property type="match status" value="1"/>
</dbReference>
<dbReference type="GO" id="GO:0006508">
    <property type="term" value="P:proteolysis"/>
    <property type="evidence" value="ECO:0007669"/>
    <property type="project" value="UniProtKB-KW"/>
</dbReference>
<dbReference type="Proteomes" id="UP000177310">
    <property type="component" value="Unassembled WGS sequence"/>
</dbReference>
<evidence type="ECO:0000256" key="10">
    <source>
        <dbReference type="ARBA" id="ARBA00022989"/>
    </source>
</evidence>
<evidence type="ECO:0000256" key="5">
    <source>
        <dbReference type="ARBA" id="ARBA00022670"/>
    </source>
</evidence>
<gene>
    <name evidence="14" type="ORF">A3J59_02105</name>
</gene>
<evidence type="ECO:0000256" key="11">
    <source>
        <dbReference type="ARBA" id="ARBA00023049"/>
    </source>
</evidence>
<dbReference type="InterPro" id="IPR044537">
    <property type="entry name" value="Rip2-like"/>
</dbReference>
<keyword evidence="9" id="KW-0862">Zinc</keyword>
<keyword evidence="12 13" id="KW-0472">Membrane</keyword>
<reference evidence="14 15" key="1">
    <citation type="journal article" date="2016" name="Nat. Commun.">
        <title>Thousands of microbial genomes shed light on interconnected biogeochemical processes in an aquifer system.</title>
        <authorList>
            <person name="Anantharaman K."/>
            <person name="Brown C.T."/>
            <person name="Hug L.A."/>
            <person name="Sharon I."/>
            <person name="Castelle C.J."/>
            <person name="Probst A.J."/>
            <person name="Thomas B.C."/>
            <person name="Singh A."/>
            <person name="Wilkins M.J."/>
            <person name="Karaoz U."/>
            <person name="Brodie E.L."/>
            <person name="Williams K.H."/>
            <person name="Hubbard S.S."/>
            <person name="Banfield J.F."/>
        </authorList>
    </citation>
    <scope>NUCLEOTIDE SEQUENCE [LARGE SCALE GENOMIC DNA]</scope>
</reference>
<feature type="transmembrane region" description="Helical" evidence="13">
    <location>
        <begin position="6"/>
        <end position="29"/>
    </location>
</feature>
<evidence type="ECO:0008006" key="16">
    <source>
        <dbReference type="Google" id="ProtNLM"/>
    </source>
</evidence>
<comment type="caution">
    <text evidence="14">The sequence shown here is derived from an EMBL/GenBank/DDBJ whole genome shotgun (WGS) entry which is preliminary data.</text>
</comment>
<dbReference type="GO" id="GO:0005886">
    <property type="term" value="C:plasma membrane"/>
    <property type="evidence" value="ECO:0007669"/>
    <property type="project" value="UniProtKB-SubCell"/>
</dbReference>
<dbReference type="InterPro" id="IPR052348">
    <property type="entry name" value="Metallopeptidase_M50B"/>
</dbReference>
<comment type="similarity">
    <text evidence="3">Belongs to the peptidase M50B family.</text>
</comment>
<evidence type="ECO:0000256" key="12">
    <source>
        <dbReference type="ARBA" id="ARBA00023136"/>
    </source>
</evidence>
<keyword evidence="7" id="KW-0479">Metal-binding</keyword>
<keyword evidence="11" id="KW-0482">Metalloprotease</keyword>
<evidence type="ECO:0000256" key="1">
    <source>
        <dbReference type="ARBA" id="ARBA00001947"/>
    </source>
</evidence>
<keyword evidence="4" id="KW-1003">Cell membrane</keyword>
<protein>
    <recommendedName>
        <fullName evidence="16">Peptidase M50 domain-containing protein</fullName>
    </recommendedName>
</protein>
<feature type="transmembrane region" description="Helical" evidence="13">
    <location>
        <begin position="202"/>
        <end position="226"/>
    </location>
</feature>
<keyword evidence="6 13" id="KW-0812">Transmembrane</keyword>
<name>A0A1G1YJK5_9BACT</name>
<feature type="transmembrane region" description="Helical" evidence="13">
    <location>
        <begin position="128"/>
        <end position="148"/>
    </location>
</feature>
<accession>A0A1G1YJK5</accession>
<comment type="subcellular location">
    <subcellularLocation>
        <location evidence="2">Cell membrane</location>
        <topology evidence="2">Multi-pass membrane protein</topology>
    </subcellularLocation>
</comment>
<keyword evidence="10 13" id="KW-1133">Transmembrane helix</keyword>
<feature type="transmembrane region" description="Helical" evidence="13">
    <location>
        <begin position="93"/>
        <end position="116"/>
    </location>
</feature>
<evidence type="ECO:0000256" key="7">
    <source>
        <dbReference type="ARBA" id="ARBA00022723"/>
    </source>
</evidence>
<evidence type="ECO:0000256" key="6">
    <source>
        <dbReference type="ARBA" id="ARBA00022692"/>
    </source>
</evidence>
<dbReference type="PANTHER" id="PTHR35864:SF1">
    <property type="entry name" value="ZINC METALLOPROTEASE YWHC-RELATED"/>
    <property type="match status" value="1"/>
</dbReference>
<proteinExistence type="inferred from homology"/>
<dbReference type="STRING" id="1797542.A3J59_02105"/>
<sequence>MTPELIPIFIIVFLASVILHEVAHGYVAYRFGDDTARLAGRLSLNPLVHIDPFGSILVPLLLLVSRAGFLFGWAKPVPVNPYRLRGGARAYRWVALAGIGTNLCLALVAAGVLKVVTTVLELPTQNLGVIFFGLAFYLNVILALFNALPFPGFDGFNFLTTFSAFGNFISKTPLGDPLFMVRYGLLLSLALLYLFSTTVSRLIIYVLAWLANFFGITDVLASVLTYF</sequence>
<evidence type="ECO:0000256" key="13">
    <source>
        <dbReference type="SAM" id="Phobius"/>
    </source>
</evidence>
<dbReference type="PANTHER" id="PTHR35864">
    <property type="entry name" value="ZINC METALLOPROTEASE MJ0611-RELATED"/>
    <property type="match status" value="1"/>
</dbReference>
<organism evidence="14 15">
    <name type="scientific">Candidatus Buchananbacteria bacterium RIFCSPHIGHO2_02_FULL_56_16</name>
    <dbReference type="NCBI Taxonomy" id="1797542"/>
    <lineage>
        <taxon>Bacteria</taxon>
        <taxon>Candidatus Buchananiibacteriota</taxon>
    </lineage>
</organism>
<evidence type="ECO:0000256" key="3">
    <source>
        <dbReference type="ARBA" id="ARBA00007931"/>
    </source>
</evidence>
<dbReference type="GO" id="GO:0046872">
    <property type="term" value="F:metal ion binding"/>
    <property type="evidence" value="ECO:0007669"/>
    <property type="project" value="UniProtKB-KW"/>
</dbReference>
<evidence type="ECO:0000313" key="14">
    <source>
        <dbReference type="EMBL" id="OGY52461.1"/>
    </source>
</evidence>
<comment type="cofactor">
    <cofactor evidence="1">
        <name>Zn(2+)</name>
        <dbReference type="ChEBI" id="CHEBI:29105"/>
    </cofactor>
</comment>
<evidence type="ECO:0000313" key="15">
    <source>
        <dbReference type="Proteomes" id="UP000177310"/>
    </source>
</evidence>
<feature type="transmembrane region" description="Helical" evidence="13">
    <location>
        <begin position="50"/>
        <end position="73"/>
    </location>
</feature>